<proteinExistence type="predicted"/>
<dbReference type="RefSeq" id="WP_206944607.1">
    <property type="nucleotide sequence ID" value="NZ_JAFLNF010000012.1"/>
</dbReference>
<keyword evidence="1" id="KW-0812">Transmembrane</keyword>
<reference evidence="3" key="1">
    <citation type="submission" date="2021-03" db="EMBL/GenBank/DDBJ databases">
        <title>Roseibium sp. CAU 1637 isolated from Incheon.</title>
        <authorList>
            <person name="Kim W."/>
        </authorList>
    </citation>
    <scope>NUCLEOTIDE SEQUENCE</scope>
    <source>
        <strain evidence="3">CAU 1637</strain>
    </source>
</reference>
<dbReference type="Pfam" id="PF07331">
    <property type="entry name" value="TctB"/>
    <property type="match status" value="1"/>
</dbReference>
<sequence length="169" mass="18290">MSESSSKTTLEAGEIARFLSYLAILAASVVLFVSAGTIPSSRFETLGAGAFPRFVYGAICLVAVIAIADGLRKISRNSWAHFGAETFAWAKRSRLVFVCLAAFAVYIVALPILGFSIASFIFVLSLQIILMPRRPVSILVAIVVALTFSFGLNWLFAEVFTVFLPRGVM</sequence>
<evidence type="ECO:0000313" key="4">
    <source>
        <dbReference type="Proteomes" id="UP000664779"/>
    </source>
</evidence>
<feature type="domain" description="DUF1468" evidence="2">
    <location>
        <begin position="22"/>
        <end position="165"/>
    </location>
</feature>
<keyword evidence="1" id="KW-0472">Membrane</keyword>
<dbReference type="InterPro" id="IPR009936">
    <property type="entry name" value="DUF1468"/>
</dbReference>
<dbReference type="Proteomes" id="UP000664779">
    <property type="component" value="Unassembled WGS sequence"/>
</dbReference>
<evidence type="ECO:0000313" key="3">
    <source>
        <dbReference type="EMBL" id="MBO0347446.1"/>
    </source>
</evidence>
<keyword evidence="1" id="KW-1133">Transmembrane helix</keyword>
<evidence type="ECO:0000256" key="1">
    <source>
        <dbReference type="SAM" id="Phobius"/>
    </source>
</evidence>
<organism evidence="3 4">
    <name type="scientific">Roseibium limicola</name>
    <dbReference type="NCBI Taxonomy" id="2816037"/>
    <lineage>
        <taxon>Bacteria</taxon>
        <taxon>Pseudomonadati</taxon>
        <taxon>Pseudomonadota</taxon>
        <taxon>Alphaproteobacteria</taxon>
        <taxon>Hyphomicrobiales</taxon>
        <taxon>Stappiaceae</taxon>
        <taxon>Roseibium</taxon>
    </lineage>
</organism>
<evidence type="ECO:0000259" key="2">
    <source>
        <dbReference type="Pfam" id="PF07331"/>
    </source>
</evidence>
<accession>A0A939ET61</accession>
<dbReference type="AlphaFoldDB" id="A0A939ET61"/>
<gene>
    <name evidence="3" type="ORF">J0X15_19605</name>
</gene>
<feature type="transmembrane region" description="Helical" evidence="1">
    <location>
        <begin position="95"/>
        <end position="124"/>
    </location>
</feature>
<comment type="caution">
    <text evidence="3">The sequence shown here is derived from an EMBL/GenBank/DDBJ whole genome shotgun (WGS) entry which is preliminary data.</text>
</comment>
<feature type="transmembrane region" description="Helical" evidence="1">
    <location>
        <begin position="18"/>
        <end position="38"/>
    </location>
</feature>
<dbReference type="EMBL" id="JAFLNF010000012">
    <property type="protein sequence ID" value="MBO0347446.1"/>
    <property type="molecule type" value="Genomic_DNA"/>
</dbReference>
<keyword evidence="4" id="KW-1185">Reference proteome</keyword>
<feature type="transmembrane region" description="Helical" evidence="1">
    <location>
        <begin position="136"/>
        <end position="156"/>
    </location>
</feature>
<protein>
    <submittedName>
        <fullName evidence="3">Tripartite tricarboxylate transporter TctB family protein</fullName>
    </submittedName>
</protein>
<name>A0A939ET61_9HYPH</name>
<feature type="transmembrane region" description="Helical" evidence="1">
    <location>
        <begin position="50"/>
        <end position="68"/>
    </location>
</feature>